<dbReference type="AlphaFoldDB" id="A0A242KYD3"/>
<protein>
    <submittedName>
        <fullName evidence="1">Uncharacterized protein</fullName>
    </submittedName>
</protein>
<proteinExistence type="predicted"/>
<evidence type="ECO:0000313" key="2">
    <source>
        <dbReference type="Proteomes" id="UP000195024"/>
    </source>
</evidence>
<dbReference type="EMBL" id="NGMS01000001">
    <property type="protein sequence ID" value="OTP26953.1"/>
    <property type="molecule type" value="Genomic_DNA"/>
</dbReference>
<sequence length="102" mass="12047">MVTKKTYTAEITCDVCKKKEIIREGESRSFLPVSCAVREIGYRDEYGNFHEENTQTLLVENLDLCPECRERAYGKIITRISQMFSLDYYYSFFSNEEQEDTE</sequence>
<reference evidence="1 2" key="1">
    <citation type="submission" date="2017-05" db="EMBL/GenBank/DDBJ databases">
        <title>The Genome Sequence of Enterococcus mundtii 6B1_DIV0119.</title>
        <authorList>
            <consortium name="The Broad Institute Genomics Platform"/>
            <consortium name="The Broad Institute Genomic Center for Infectious Diseases"/>
            <person name="Earl A."/>
            <person name="Manson A."/>
            <person name="Schwartman J."/>
            <person name="Gilmore M."/>
            <person name="Abouelleil A."/>
            <person name="Cao P."/>
            <person name="Chapman S."/>
            <person name="Cusick C."/>
            <person name="Shea T."/>
            <person name="Young S."/>
            <person name="Neafsey D."/>
            <person name="Nusbaum C."/>
            <person name="Birren B."/>
        </authorList>
    </citation>
    <scope>NUCLEOTIDE SEQUENCE [LARGE SCALE GENOMIC DNA]</scope>
    <source>
        <strain evidence="1 2">6B1_DIV0119</strain>
    </source>
</reference>
<accession>A0A242KYD3</accession>
<organism evidence="1 2">
    <name type="scientific">Enterococcus mundtii</name>
    <dbReference type="NCBI Taxonomy" id="53346"/>
    <lineage>
        <taxon>Bacteria</taxon>
        <taxon>Bacillati</taxon>
        <taxon>Bacillota</taxon>
        <taxon>Bacilli</taxon>
        <taxon>Lactobacillales</taxon>
        <taxon>Enterococcaceae</taxon>
        <taxon>Enterococcus</taxon>
    </lineage>
</organism>
<comment type="caution">
    <text evidence="1">The sequence shown here is derived from an EMBL/GenBank/DDBJ whole genome shotgun (WGS) entry which is preliminary data.</text>
</comment>
<name>A0A242KYD3_ENTMU</name>
<evidence type="ECO:0000313" key="1">
    <source>
        <dbReference type="EMBL" id="OTP26953.1"/>
    </source>
</evidence>
<dbReference type="RefSeq" id="WP_086334534.1">
    <property type="nucleotide sequence ID" value="NZ_NGMS01000001.1"/>
</dbReference>
<dbReference type="Proteomes" id="UP000195024">
    <property type="component" value="Unassembled WGS sequence"/>
</dbReference>
<gene>
    <name evidence="1" type="ORF">A5802_000687</name>
</gene>